<proteinExistence type="predicted"/>
<keyword evidence="3 6" id="KW-0812">Transmembrane</keyword>
<evidence type="ECO:0000256" key="5">
    <source>
        <dbReference type="ARBA" id="ARBA00023136"/>
    </source>
</evidence>
<dbReference type="Gene3D" id="1.20.950.20">
    <property type="entry name" value="Transmembrane di-heme cytochromes, Chain C"/>
    <property type="match status" value="1"/>
</dbReference>
<accession>A0ABR4WGE6</accession>
<feature type="transmembrane region" description="Helical" evidence="6">
    <location>
        <begin position="35"/>
        <end position="53"/>
    </location>
</feature>
<keyword evidence="9" id="KW-1185">Reference proteome</keyword>
<keyword evidence="2" id="KW-1003">Cell membrane</keyword>
<evidence type="ECO:0000256" key="2">
    <source>
        <dbReference type="ARBA" id="ARBA00022475"/>
    </source>
</evidence>
<evidence type="ECO:0000256" key="3">
    <source>
        <dbReference type="ARBA" id="ARBA00022692"/>
    </source>
</evidence>
<evidence type="ECO:0000256" key="1">
    <source>
        <dbReference type="ARBA" id="ARBA00004651"/>
    </source>
</evidence>
<dbReference type="RefSeq" id="WP_035245469.1">
    <property type="nucleotide sequence ID" value="NZ_ARXU01000002.1"/>
</dbReference>
<keyword evidence="5 6" id="KW-0472">Membrane</keyword>
<reference evidence="8 9" key="1">
    <citation type="submission" date="2012-09" db="EMBL/GenBank/DDBJ databases">
        <title>Genome Sequence of alkane-degrading Bacterium Alcanivorax jadensis T9.</title>
        <authorList>
            <person name="Lai Q."/>
            <person name="Shao Z."/>
        </authorList>
    </citation>
    <scope>NUCLEOTIDE SEQUENCE [LARGE SCALE GENOMIC DNA]</scope>
    <source>
        <strain evidence="8 9">T9</strain>
    </source>
</reference>
<dbReference type="InterPro" id="IPR016174">
    <property type="entry name" value="Di-haem_cyt_TM"/>
</dbReference>
<evidence type="ECO:0000313" key="8">
    <source>
        <dbReference type="EMBL" id="KGD62628.1"/>
    </source>
</evidence>
<evidence type="ECO:0000313" key="9">
    <source>
        <dbReference type="Proteomes" id="UP000029443"/>
    </source>
</evidence>
<dbReference type="PANTHER" id="PTHR30485:SF2">
    <property type="entry name" value="BLL0597 PROTEIN"/>
    <property type="match status" value="1"/>
</dbReference>
<feature type="domain" description="Cytochrome b561 bacterial/Ni-hydrogenase" evidence="7">
    <location>
        <begin position="6"/>
        <end position="168"/>
    </location>
</feature>
<dbReference type="PANTHER" id="PTHR30485">
    <property type="entry name" value="NI/FE-HYDROGENASE 1 B-TYPE CYTOCHROME SUBUNIT"/>
    <property type="match status" value="1"/>
</dbReference>
<dbReference type="InterPro" id="IPR011577">
    <property type="entry name" value="Cyt_b561_bac/Ni-Hgenase"/>
</dbReference>
<evidence type="ECO:0000256" key="4">
    <source>
        <dbReference type="ARBA" id="ARBA00022989"/>
    </source>
</evidence>
<name>A0ABR4WGE6_9GAMM</name>
<dbReference type="SUPFAM" id="SSF81342">
    <property type="entry name" value="Transmembrane di-heme cytochromes"/>
    <property type="match status" value="1"/>
</dbReference>
<dbReference type="Pfam" id="PF01292">
    <property type="entry name" value="Ni_hydr_CYTB"/>
    <property type="match status" value="1"/>
</dbReference>
<feature type="transmembrane region" description="Helical" evidence="6">
    <location>
        <begin position="12"/>
        <end position="29"/>
    </location>
</feature>
<protein>
    <submittedName>
        <fullName evidence="8">Cytochrome b561 family protein</fullName>
    </submittedName>
</protein>
<comment type="subcellular location">
    <subcellularLocation>
        <location evidence="1">Cell membrane</location>
        <topology evidence="1">Multi-pass membrane protein</topology>
    </subcellularLocation>
</comment>
<dbReference type="Proteomes" id="UP000029443">
    <property type="component" value="Unassembled WGS sequence"/>
</dbReference>
<gene>
    <name evidence="8" type="ORF">T9A_00919</name>
</gene>
<keyword evidence="4 6" id="KW-1133">Transmembrane helix</keyword>
<feature type="transmembrane region" description="Helical" evidence="6">
    <location>
        <begin position="94"/>
        <end position="116"/>
    </location>
</feature>
<comment type="caution">
    <text evidence="8">The sequence shown here is derived from an EMBL/GenBank/DDBJ whole genome shotgun (WGS) entry which is preliminary data.</text>
</comment>
<dbReference type="EMBL" id="ARXU01000002">
    <property type="protein sequence ID" value="KGD62628.1"/>
    <property type="molecule type" value="Genomic_DNA"/>
</dbReference>
<evidence type="ECO:0000256" key="6">
    <source>
        <dbReference type="SAM" id="Phobius"/>
    </source>
</evidence>
<organism evidence="8 9">
    <name type="scientific">Alcanivorax jadensis T9</name>
    <dbReference type="NCBI Taxonomy" id="1177181"/>
    <lineage>
        <taxon>Bacteria</taxon>
        <taxon>Pseudomonadati</taxon>
        <taxon>Pseudomonadota</taxon>
        <taxon>Gammaproteobacteria</taxon>
        <taxon>Oceanospirillales</taxon>
        <taxon>Alcanivoracaceae</taxon>
        <taxon>Alcanivorax</taxon>
    </lineage>
</organism>
<dbReference type="InterPro" id="IPR051542">
    <property type="entry name" value="Hydrogenase_cytochrome"/>
</dbReference>
<sequence>MATVQVWDPLIRIFHWTVAVVFVANYFFNEKGGDLHIILGYTAAGMLVLRFFWGFVSHGAARWSDFFPTPSRLVAHWSSLLRGEGYRRLGHTPLGAVVMILMMSCLAGLATTGYMMEETDMFWGVEWVKDLHWGFATTLLGLVVLHILGVLYESCRLKENLPLSMITGRRRR</sequence>
<evidence type="ECO:0000259" key="7">
    <source>
        <dbReference type="Pfam" id="PF01292"/>
    </source>
</evidence>
<feature type="transmembrane region" description="Helical" evidence="6">
    <location>
        <begin position="131"/>
        <end position="152"/>
    </location>
</feature>